<dbReference type="VEuPathDB" id="PiroplasmaDB:BOVATA_018970"/>
<evidence type="ECO:0000313" key="6">
    <source>
        <dbReference type="Proteomes" id="UP000236319"/>
    </source>
</evidence>
<dbReference type="PANTHER" id="PTHR12940:SF0">
    <property type="entry name" value="SPLICING FACTOR ESS-2 HOMOLOG"/>
    <property type="match status" value="1"/>
</dbReference>
<comment type="similarity">
    <text evidence="2">Belongs to the ESS2 family.</text>
</comment>
<protein>
    <submittedName>
        <fullName evidence="5">DGCR14, putative</fullName>
    </submittedName>
</protein>
<keyword evidence="3" id="KW-0539">Nucleus</keyword>
<dbReference type="PANTHER" id="PTHR12940">
    <property type="entry name" value="ES-2 PROTEIN - RELATED"/>
    <property type="match status" value="1"/>
</dbReference>
<dbReference type="Proteomes" id="UP000236319">
    <property type="component" value="Unassembled WGS sequence"/>
</dbReference>
<sequence length="516" mass="57914">MSEQQAERSESASSSHIANPEVTAESQHVTAVSLGELSTWSRYEGSHRPLRRSGRSNKQQTDPESTPEDTSGEREATSCQNGDVSATSVSAEHEDQTGSQAASTDSIFANTILDPNVDIASIAASSSANTLESVSVQSSALSIRAKNALKLSDTRRQDWRANAVSTVVKDPIVPYKDVLERIRTNYKLKELKEEDYIGCLETIIERDYFPDVVKLRLTNVLMEAESRGDTATAAVIRKRLEEHNNGHEMNVNLKTLGNENVSINIGKGGLKLDQFSRIFTSEDNRSFGRLMEQTIIRNNNRSRWMEEGEKKHNLALADTQQKTNLGIRDSNVLSNRAVSRNAFFFNQGDGKANDKSQAPLIRSTNTYMPPDYEQRLAELDSKQKSRRLEKVKDMYHGKVNDLITQFGFRECRELVDPEQMSKYNFVHTPLTAPNDPQEYAVPKPIPREELAEQLRKKYNSSSARTPMAKTPSCRTPLLVQRLIEKHNRGADMQLRESYSSSKRSRGSVRSGVSLKN</sequence>
<evidence type="ECO:0000313" key="5">
    <source>
        <dbReference type="EMBL" id="GBE60404.1"/>
    </source>
</evidence>
<feature type="region of interest" description="Disordered" evidence="4">
    <location>
        <begin position="485"/>
        <end position="516"/>
    </location>
</feature>
<feature type="compositionally biased region" description="Polar residues" evidence="4">
    <location>
        <begin position="24"/>
        <end position="41"/>
    </location>
</feature>
<dbReference type="InterPro" id="IPR019148">
    <property type="entry name" value="Nuclear_protein_DGCR14_ESS-2"/>
</dbReference>
<feature type="compositionally biased region" description="Polar residues" evidence="4">
    <location>
        <begin position="77"/>
        <end position="90"/>
    </location>
</feature>
<dbReference type="Pfam" id="PF09751">
    <property type="entry name" value="Es2"/>
    <property type="match status" value="2"/>
</dbReference>
<evidence type="ECO:0000256" key="3">
    <source>
        <dbReference type="ARBA" id="ARBA00023242"/>
    </source>
</evidence>
<comment type="caution">
    <text evidence="5">The sequence shown here is derived from an EMBL/GenBank/DDBJ whole genome shotgun (WGS) entry which is preliminary data.</text>
</comment>
<name>A0A2H6KBP4_9APIC</name>
<dbReference type="GO" id="GO:0071013">
    <property type="term" value="C:catalytic step 2 spliceosome"/>
    <property type="evidence" value="ECO:0007669"/>
    <property type="project" value="TreeGrafter"/>
</dbReference>
<evidence type="ECO:0000256" key="4">
    <source>
        <dbReference type="SAM" id="MobiDB-lite"/>
    </source>
</evidence>
<evidence type="ECO:0000256" key="1">
    <source>
        <dbReference type="ARBA" id="ARBA00004123"/>
    </source>
</evidence>
<evidence type="ECO:0000256" key="2">
    <source>
        <dbReference type="ARBA" id="ARBA00009072"/>
    </source>
</evidence>
<feature type="region of interest" description="Disordered" evidence="4">
    <location>
        <begin position="1"/>
        <end position="102"/>
    </location>
</feature>
<dbReference type="GeneID" id="39874174"/>
<dbReference type="AlphaFoldDB" id="A0A2H6KBP4"/>
<dbReference type="RefSeq" id="XP_028866647.1">
    <property type="nucleotide sequence ID" value="XM_029010814.1"/>
</dbReference>
<proteinExistence type="inferred from homology"/>
<gene>
    <name evidence="5" type="ORF">BOVATA_018970</name>
</gene>
<accession>A0A2H6KBP4</accession>
<feature type="compositionally biased region" description="Basic and acidic residues" evidence="4">
    <location>
        <begin position="1"/>
        <end position="10"/>
    </location>
</feature>
<keyword evidence="6" id="KW-1185">Reference proteome</keyword>
<reference evidence="5 6" key="1">
    <citation type="journal article" date="2017" name="BMC Genomics">
        <title>Whole-genome assembly of Babesia ovata and comparative genomics between closely related pathogens.</title>
        <authorList>
            <person name="Yamagishi J."/>
            <person name="Asada M."/>
            <person name="Hakimi H."/>
            <person name="Tanaka T.Q."/>
            <person name="Sugimoto C."/>
            <person name="Kawazu S."/>
        </authorList>
    </citation>
    <scope>NUCLEOTIDE SEQUENCE [LARGE SCALE GENOMIC DNA]</scope>
    <source>
        <strain evidence="5 6">Miyake</strain>
    </source>
</reference>
<organism evidence="5 6">
    <name type="scientific">Babesia ovata</name>
    <dbReference type="NCBI Taxonomy" id="189622"/>
    <lineage>
        <taxon>Eukaryota</taxon>
        <taxon>Sar</taxon>
        <taxon>Alveolata</taxon>
        <taxon>Apicomplexa</taxon>
        <taxon>Aconoidasida</taxon>
        <taxon>Piroplasmida</taxon>
        <taxon>Babesiidae</taxon>
        <taxon>Babesia</taxon>
    </lineage>
</organism>
<dbReference type="OrthoDB" id="19679at2759"/>
<comment type="subcellular location">
    <subcellularLocation>
        <location evidence="1">Nucleus</location>
    </subcellularLocation>
</comment>
<feature type="compositionally biased region" description="Low complexity" evidence="4">
    <location>
        <begin position="495"/>
        <end position="516"/>
    </location>
</feature>
<dbReference type="EMBL" id="BDSA01000002">
    <property type="protein sequence ID" value="GBE60404.1"/>
    <property type="molecule type" value="Genomic_DNA"/>
</dbReference>